<proteinExistence type="predicted"/>
<evidence type="ECO:0000313" key="7">
    <source>
        <dbReference type="EMBL" id="OAH31627.1"/>
    </source>
</evidence>
<dbReference type="SUPFAM" id="SSF46689">
    <property type="entry name" value="Homeodomain-like"/>
    <property type="match status" value="1"/>
</dbReference>
<dbReference type="STRING" id="1705.CA21670_08145"/>
<dbReference type="InterPro" id="IPR050109">
    <property type="entry name" value="HTH-type_TetR-like_transc_reg"/>
</dbReference>
<keyword evidence="2 4" id="KW-0238">DNA-binding</keyword>
<evidence type="ECO:0000256" key="5">
    <source>
        <dbReference type="SAM" id="MobiDB-lite"/>
    </source>
</evidence>
<organism evidence="7 8">
    <name type="scientific">Corynebacterium stationis</name>
    <dbReference type="NCBI Taxonomy" id="1705"/>
    <lineage>
        <taxon>Bacteria</taxon>
        <taxon>Bacillati</taxon>
        <taxon>Actinomycetota</taxon>
        <taxon>Actinomycetes</taxon>
        <taxon>Mycobacteriales</taxon>
        <taxon>Corynebacteriaceae</taxon>
        <taxon>Corynebacterium</taxon>
    </lineage>
</organism>
<feature type="DNA-binding region" description="H-T-H motif" evidence="4">
    <location>
        <begin position="48"/>
        <end position="67"/>
    </location>
</feature>
<dbReference type="InterPro" id="IPR001647">
    <property type="entry name" value="HTH_TetR"/>
</dbReference>
<dbReference type="PANTHER" id="PTHR30055:SF234">
    <property type="entry name" value="HTH-TYPE TRANSCRIPTIONAL REGULATOR BETI"/>
    <property type="match status" value="1"/>
</dbReference>
<evidence type="ECO:0000259" key="6">
    <source>
        <dbReference type="PROSITE" id="PS50977"/>
    </source>
</evidence>
<evidence type="ECO:0000256" key="2">
    <source>
        <dbReference type="ARBA" id="ARBA00023125"/>
    </source>
</evidence>
<dbReference type="Pfam" id="PF00440">
    <property type="entry name" value="TetR_N"/>
    <property type="match status" value="1"/>
</dbReference>
<dbReference type="PANTHER" id="PTHR30055">
    <property type="entry name" value="HTH-TYPE TRANSCRIPTIONAL REGULATOR RUTR"/>
    <property type="match status" value="1"/>
</dbReference>
<dbReference type="PRINTS" id="PR00455">
    <property type="entry name" value="HTHTETR"/>
</dbReference>
<dbReference type="Proteomes" id="UP000076947">
    <property type="component" value="Unassembled WGS sequence"/>
</dbReference>
<dbReference type="PROSITE" id="PS01081">
    <property type="entry name" value="HTH_TETR_1"/>
    <property type="match status" value="1"/>
</dbReference>
<dbReference type="GO" id="GO:0003700">
    <property type="term" value="F:DNA-binding transcription factor activity"/>
    <property type="evidence" value="ECO:0007669"/>
    <property type="project" value="TreeGrafter"/>
</dbReference>
<dbReference type="InterPro" id="IPR023772">
    <property type="entry name" value="DNA-bd_HTH_TetR-type_CS"/>
</dbReference>
<dbReference type="Gene3D" id="1.10.357.10">
    <property type="entry name" value="Tetracycline Repressor, domain 2"/>
    <property type="match status" value="1"/>
</dbReference>
<evidence type="ECO:0000256" key="1">
    <source>
        <dbReference type="ARBA" id="ARBA00023015"/>
    </source>
</evidence>
<feature type="compositionally biased region" description="Acidic residues" evidence="5">
    <location>
        <begin position="1"/>
        <end position="11"/>
    </location>
</feature>
<evidence type="ECO:0000256" key="3">
    <source>
        <dbReference type="ARBA" id="ARBA00023163"/>
    </source>
</evidence>
<evidence type="ECO:0000256" key="4">
    <source>
        <dbReference type="PROSITE-ProRule" id="PRU00335"/>
    </source>
</evidence>
<dbReference type="AlphaFoldDB" id="A0A177IRU3"/>
<reference evidence="8" key="1">
    <citation type="submission" date="2016-02" db="EMBL/GenBank/DDBJ databases">
        <authorList>
            <person name="Kaur G."/>
            <person name="Nair G.R."/>
            <person name="Mayilraj S."/>
        </authorList>
    </citation>
    <scope>NUCLEOTIDE SEQUENCE [LARGE SCALE GENOMIC DNA]</scope>
    <source>
        <strain evidence="8">GA-15</strain>
    </source>
</reference>
<dbReference type="EMBL" id="LSTQ01000004">
    <property type="protein sequence ID" value="OAH31627.1"/>
    <property type="molecule type" value="Genomic_DNA"/>
</dbReference>
<dbReference type="RefSeq" id="WP_066837861.1">
    <property type="nucleotide sequence ID" value="NZ_CAJUDP010000012.1"/>
</dbReference>
<evidence type="ECO:0000313" key="8">
    <source>
        <dbReference type="Proteomes" id="UP000076947"/>
    </source>
</evidence>
<keyword evidence="8" id="KW-1185">Reference proteome</keyword>
<comment type="caution">
    <text evidence="7">The sequence shown here is derived from an EMBL/GenBank/DDBJ whole genome shotgun (WGS) entry which is preliminary data.</text>
</comment>
<dbReference type="InterPro" id="IPR009057">
    <property type="entry name" value="Homeodomain-like_sf"/>
</dbReference>
<dbReference type="PROSITE" id="PS50977">
    <property type="entry name" value="HTH_TETR_2"/>
    <property type="match status" value="1"/>
</dbReference>
<protein>
    <submittedName>
        <fullName evidence="7">Transcriptional regulator</fullName>
    </submittedName>
</protein>
<dbReference type="GO" id="GO:0000976">
    <property type="term" value="F:transcription cis-regulatory region binding"/>
    <property type="evidence" value="ECO:0007669"/>
    <property type="project" value="TreeGrafter"/>
</dbReference>
<feature type="domain" description="HTH tetR-type" evidence="6">
    <location>
        <begin position="25"/>
        <end position="85"/>
    </location>
</feature>
<name>A0A177IRU3_9CORY</name>
<gene>
    <name evidence="7" type="ORF">AYJ05_08675</name>
</gene>
<keyword evidence="3" id="KW-0804">Transcription</keyword>
<keyword evidence="1" id="KW-0805">Transcription regulation</keyword>
<feature type="region of interest" description="Disordered" evidence="5">
    <location>
        <begin position="1"/>
        <end position="21"/>
    </location>
</feature>
<accession>A0A177IRU3</accession>
<sequence length="219" mass="25248">MQEVNDNEEDSLPGSDLGLREQKRLATKHRIEDAATRLVDESSFDKVTIEEICEAAGISRRTFFNYFSTKESAVIGASSEPLTEKQRNDFLNADASNILQLMVEQIKQHLESSHQSQAIHDRRQRIFADPDVAVRAMAFRKERSRETMELIAQRLREHPEEQRAPELDPGTEAMLLSGFIREATWMAMSRPDRDCALPMGDRIYRAMELFKNYTKGLEW</sequence>
<dbReference type="OrthoDB" id="3787664at2"/>